<reference evidence="1" key="1">
    <citation type="submission" date="2023-04" db="EMBL/GenBank/DDBJ databases">
        <title>Phytophthora lilii NBRC 32176.</title>
        <authorList>
            <person name="Ichikawa N."/>
            <person name="Sato H."/>
            <person name="Tonouchi N."/>
        </authorList>
    </citation>
    <scope>NUCLEOTIDE SEQUENCE</scope>
    <source>
        <strain evidence="1">NBRC 32176</strain>
    </source>
</reference>
<comment type="caution">
    <text evidence="1">The sequence shown here is derived from an EMBL/GenBank/DDBJ whole genome shotgun (WGS) entry which is preliminary data.</text>
</comment>
<organism evidence="1 2">
    <name type="scientific">Phytophthora lilii</name>
    <dbReference type="NCBI Taxonomy" id="2077276"/>
    <lineage>
        <taxon>Eukaryota</taxon>
        <taxon>Sar</taxon>
        <taxon>Stramenopiles</taxon>
        <taxon>Oomycota</taxon>
        <taxon>Peronosporomycetes</taxon>
        <taxon>Peronosporales</taxon>
        <taxon>Peronosporaceae</taxon>
        <taxon>Phytophthora</taxon>
    </lineage>
</organism>
<dbReference type="AlphaFoldDB" id="A0A9W6YHJ2"/>
<dbReference type="Proteomes" id="UP001165083">
    <property type="component" value="Unassembled WGS sequence"/>
</dbReference>
<dbReference type="EMBL" id="BSXW01012447">
    <property type="protein sequence ID" value="GMF65154.1"/>
    <property type="molecule type" value="Genomic_DNA"/>
</dbReference>
<gene>
    <name evidence="1" type="ORF">Plil01_001786700</name>
</gene>
<evidence type="ECO:0000313" key="1">
    <source>
        <dbReference type="EMBL" id="GMF65154.1"/>
    </source>
</evidence>
<keyword evidence="2" id="KW-1185">Reference proteome</keyword>
<accession>A0A9W6YHJ2</accession>
<sequence length="211" mass="24371">MFGGVARQCFYQNQRDVDRDMDDINKAITTIATAQNLLLLKVDIETIHELLHFEPTANWRYRSRLIASTMLEEKLASCLLTLFKNHHPNFKAMIEGLPEASSLGRWIFKVDAHEKLRQGGKLDLRPLPVNPRDTPSRTQKVVIERTEITDVFAVNELSLSMTRGPYHRLKSKAFESFIYEKWMSKCRKIYAMQTESRNIGGVSTDVFFCSK</sequence>
<proteinExistence type="predicted"/>
<evidence type="ECO:0000313" key="2">
    <source>
        <dbReference type="Proteomes" id="UP001165083"/>
    </source>
</evidence>
<protein>
    <submittedName>
        <fullName evidence="1">Unnamed protein product</fullName>
    </submittedName>
</protein>
<name>A0A9W6YHJ2_9STRA</name>